<protein>
    <submittedName>
        <fullName evidence="3">PIH1 domain-containing protein 2-like isoform X1</fullName>
    </submittedName>
</protein>
<dbReference type="GeneID" id="106466804"/>
<sequence>MERKKTSDVTMAQKIWMMLDNLVENDPLLYRKCIEHQLKQAKLHMEPPKLVVTFKMELLFDRTKTVFINIFEWIRIPNPEGEKSLIPMLGTAPMPLLKKEKESNSQDVLVIAVALHPNNLYRIKVEEKKQKDVMQAVRDFLAVQNLCVSHHYTVVTPAGDIAAQQEELSNQLNQLMQDHNSKKKRNNDKITVLDTFSSLQIHEEKEPLMTPIKTVIKKKLNNKDQKPIMRNGVGDIPKGNREDISQDYGVEEMQKENGGGECEEKRQVCCPEYEITRQLVNNQMYVVICVHLPKVYNSQKSILSICQGNLTLVVKGPTYYMFNLHVGDVTEEKIQAKFFKKCSVLMIKYPEHKL</sequence>
<feature type="coiled-coil region" evidence="1">
    <location>
        <begin position="158"/>
        <end position="185"/>
    </location>
</feature>
<organism evidence="2 3">
    <name type="scientific">Limulus polyphemus</name>
    <name type="common">Atlantic horseshoe crab</name>
    <dbReference type="NCBI Taxonomy" id="6850"/>
    <lineage>
        <taxon>Eukaryota</taxon>
        <taxon>Metazoa</taxon>
        <taxon>Ecdysozoa</taxon>
        <taxon>Arthropoda</taxon>
        <taxon>Chelicerata</taxon>
        <taxon>Merostomata</taxon>
        <taxon>Xiphosura</taxon>
        <taxon>Limulidae</taxon>
        <taxon>Limulus</taxon>
    </lineage>
</organism>
<accession>A0ABM1BIA0</accession>
<evidence type="ECO:0000313" key="3">
    <source>
        <dbReference type="RefSeq" id="XP_013782558.1"/>
    </source>
</evidence>
<dbReference type="RefSeq" id="XP_013782558.1">
    <property type="nucleotide sequence ID" value="XM_013927104.2"/>
</dbReference>
<name>A0ABM1BIA0_LIMPO</name>
<dbReference type="InterPro" id="IPR050734">
    <property type="entry name" value="PIH1/Kintoun_subfamily"/>
</dbReference>
<reference evidence="3" key="1">
    <citation type="submission" date="2025-08" db="UniProtKB">
        <authorList>
            <consortium name="RefSeq"/>
        </authorList>
    </citation>
    <scope>IDENTIFICATION</scope>
    <source>
        <tissue evidence="3">Muscle</tissue>
    </source>
</reference>
<evidence type="ECO:0000313" key="2">
    <source>
        <dbReference type="Proteomes" id="UP000694941"/>
    </source>
</evidence>
<keyword evidence="1" id="KW-0175">Coiled coil</keyword>
<dbReference type="PANTHER" id="PTHR22997">
    <property type="entry name" value="PIH1 DOMAIN-CONTAINING PROTEIN 1"/>
    <property type="match status" value="1"/>
</dbReference>
<keyword evidence="2" id="KW-1185">Reference proteome</keyword>
<evidence type="ECO:0000256" key="1">
    <source>
        <dbReference type="SAM" id="Coils"/>
    </source>
</evidence>
<dbReference type="PANTHER" id="PTHR22997:SF6">
    <property type="entry name" value="PIH1 DOMAIN-CONTAINING PROTEIN 2"/>
    <property type="match status" value="1"/>
</dbReference>
<proteinExistence type="predicted"/>
<gene>
    <name evidence="3" type="primary">LOC106466804</name>
</gene>
<dbReference type="Proteomes" id="UP000694941">
    <property type="component" value="Unplaced"/>
</dbReference>